<evidence type="ECO:0008006" key="4">
    <source>
        <dbReference type="Google" id="ProtNLM"/>
    </source>
</evidence>
<sequence>MKEFYTKISFAFLSICFFLSSCGQNDNIFQNINKDIYSARYSFLNKDNLDFSIFNGILDKTFAKKGYVQTTINTKSQISSHVVLADGSVITGGFSILSNGTSVFTLAKYNKDGTLNSGFGTGGVVQTPIGGEAAINALVVTPDGSIIAGGYSKNCANNSLFTLVKYKPDGRVNHAFGSRGIVQTLIGNSSSMIRSLTVLNDGNILAAGYSLQDEKLPLMTLAKYNGYGTLVEEFGDEGIVLTQAGISSQFFTAITLPDNSIVAGGYVNVDPFTKVYALAKYTSLGQLDSSFGTNGMSLTPIGMSSYVLSLAATADGALIAGGYSEGVARISFFTIAKFDFRGNLQSNFGDNGLILNQITPNTNRSAYTCSVIILPEGAILAGGYATGPDISSVFTMYKYDLNGNVNSNFGINGMVQTKIGNYSYLQSLSLQKDGTVVASGYAEKLGRVAFALARYK</sequence>
<keyword evidence="3" id="KW-1185">Reference proteome</keyword>
<dbReference type="Pfam" id="PF17164">
    <property type="entry name" value="DUF5122"/>
    <property type="match status" value="2"/>
</dbReference>
<dbReference type="RefSeq" id="WP_130608738.1">
    <property type="nucleotide sequence ID" value="NZ_AP019368.1"/>
</dbReference>
<evidence type="ECO:0000313" key="2">
    <source>
        <dbReference type="EMBL" id="BBH53259.1"/>
    </source>
</evidence>
<reference evidence="2 3" key="1">
    <citation type="submission" date="2018-12" db="EMBL/GenBank/DDBJ databases">
        <title>Rubrispira sanarue gen. nov., sp., nov., a member of the order Silvanigrellales, isolated from a brackish lake in Hamamatsu Japan.</title>
        <authorList>
            <person name="Maejima Y."/>
            <person name="Iino T."/>
            <person name="Muraguchi Y."/>
            <person name="Fukuda K."/>
            <person name="Nojiri H."/>
            <person name="Ohkuma M."/>
            <person name="Moriuchi R."/>
            <person name="Dohra H."/>
            <person name="Kimbara K."/>
            <person name="Shintani M."/>
        </authorList>
    </citation>
    <scope>NUCLEOTIDE SEQUENCE [LARGE SCALE GENOMIC DNA]</scope>
    <source>
        <strain evidence="2 3">RF1110005</strain>
    </source>
</reference>
<protein>
    <recommendedName>
        <fullName evidence="4">Delta-60 repeat domain-containing protein</fullName>
    </recommendedName>
</protein>
<dbReference type="OrthoDB" id="5287196at2"/>
<feature type="chain" id="PRO_5020586895" description="Delta-60 repeat domain-containing protein" evidence="1">
    <location>
        <begin position="24"/>
        <end position="456"/>
    </location>
</feature>
<dbReference type="EMBL" id="AP019368">
    <property type="protein sequence ID" value="BBH53259.1"/>
    <property type="molecule type" value="Genomic_DNA"/>
</dbReference>
<evidence type="ECO:0000313" key="3">
    <source>
        <dbReference type="Proteomes" id="UP000291236"/>
    </source>
</evidence>
<dbReference type="NCBIfam" id="TIGR02608">
    <property type="entry name" value="delta_60_rpt"/>
    <property type="match status" value="5"/>
</dbReference>
<feature type="signal peptide" evidence="1">
    <location>
        <begin position="1"/>
        <end position="23"/>
    </location>
</feature>
<keyword evidence="1" id="KW-0732">Signal</keyword>
<gene>
    <name evidence="2" type="ORF">JCM31447_17020</name>
</gene>
<evidence type="ECO:0000256" key="1">
    <source>
        <dbReference type="SAM" id="SignalP"/>
    </source>
</evidence>
<accession>A0A4P2VNP4</accession>
<dbReference type="Gene3D" id="2.80.10.50">
    <property type="match status" value="2"/>
</dbReference>
<name>A0A4P2VNP4_FLUSA</name>
<proteinExistence type="predicted"/>
<dbReference type="Proteomes" id="UP000291236">
    <property type="component" value="Chromosome"/>
</dbReference>
<dbReference type="InterPro" id="IPR013431">
    <property type="entry name" value="Delta_60_rpt"/>
</dbReference>
<dbReference type="KEGG" id="sbf:JCM31447_17020"/>
<dbReference type="AlphaFoldDB" id="A0A4P2VNP4"/>
<dbReference type="PROSITE" id="PS51257">
    <property type="entry name" value="PROKAR_LIPOPROTEIN"/>
    <property type="match status" value="1"/>
</dbReference>
<organism evidence="2 3">
    <name type="scientific">Fluviispira sanaruensis</name>
    <dbReference type="NCBI Taxonomy" id="2493639"/>
    <lineage>
        <taxon>Bacteria</taxon>
        <taxon>Pseudomonadati</taxon>
        <taxon>Bdellovibrionota</taxon>
        <taxon>Oligoflexia</taxon>
        <taxon>Silvanigrellales</taxon>
        <taxon>Silvanigrellaceae</taxon>
        <taxon>Fluviispira</taxon>
    </lineage>
</organism>
<dbReference type="SUPFAM" id="SSF101898">
    <property type="entry name" value="NHL repeat"/>
    <property type="match status" value="1"/>
</dbReference>